<dbReference type="Proteomes" id="UP001390669">
    <property type="component" value="Unassembled WGS sequence"/>
</dbReference>
<evidence type="ECO:0000256" key="1">
    <source>
        <dbReference type="SAM" id="Phobius"/>
    </source>
</evidence>
<evidence type="ECO:0008006" key="4">
    <source>
        <dbReference type="Google" id="ProtNLM"/>
    </source>
</evidence>
<dbReference type="EMBL" id="JAYMRW010000013">
    <property type="protein sequence ID" value="MEM5451112.1"/>
    <property type="molecule type" value="Genomic_DNA"/>
</dbReference>
<comment type="caution">
    <text evidence="2">The sequence shown here is derived from an EMBL/GenBank/DDBJ whole genome shotgun (WGS) entry which is preliminary data.</text>
</comment>
<reference evidence="2 3" key="1">
    <citation type="submission" date="2024-01" db="EMBL/GenBank/DDBJ databases">
        <title>The diversity of rhizobia nodulating Mimosa spp. in eleven states of Brazil covering several biomes is determined by host plant, location, and edaphic factors.</title>
        <authorList>
            <person name="Rouws L."/>
            <person name="Barauna A."/>
            <person name="Beukes C."/>
            <person name="De Faria S.M."/>
            <person name="Gross E."/>
            <person name="Dos Reis Junior F.B."/>
            <person name="Simon M."/>
            <person name="Maluk M."/>
            <person name="Odee D.W."/>
            <person name="Kenicer G."/>
            <person name="Young J.P.W."/>
            <person name="Reis V.M."/>
            <person name="Zilli J."/>
            <person name="James E.K."/>
        </authorList>
    </citation>
    <scope>NUCLEOTIDE SEQUENCE [LARGE SCALE GENOMIC DNA]</scope>
    <source>
        <strain evidence="2 3">JPY164</strain>
    </source>
</reference>
<proteinExistence type="predicted"/>
<name>A0ABU9SIF2_9BURK</name>
<keyword evidence="1" id="KW-0472">Membrane</keyword>
<sequence length="85" mass="9618">MKLIEDGNFSGWMRITLLLGGVVIWVGGLALDGLPRWVRIVAFLGGFTMMALGGFSCRAHMLHIKPFDNTYKKARKSYEKDDRRS</sequence>
<gene>
    <name evidence="2" type="ORF">VSR33_26885</name>
</gene>
<dbReference type="RefSeq" id="WP_406953433.1">
    <property type="nucleotide sequence ID" value="NZ_JAYMRW010000013.1"/>
</dbReference>
<keyword evidence="1" id="KW-0812">Transmembrane</keyword>
<feature type="transmembrane region" description="Helical" evidence="1">
    <location>
        <begin position="12"/>
        <end position="31"/>
    </location>
</feature>
<evidence type="ECO:0000313" key="3">
    <source>
        <dbReference type="Proteomes" id="UP001390669"/>
    </source>
</evidence>
<evidence type="ECO:0000313" key="2">
    <source>
        <dbReference type="EMBL" id="MEM5451112.1"/>
    </source>
</evidence>
<feature type="transmembrane region" description="Helical" evidence="1">
    <location>
        <begin position="37"/>
        <end position="55"/>
    </location>
</feature>
<keyword evidence="1" id="KW-1133">Transmembrane helix</keyword>
<protein>
    <recommendedName>
        <fullName evidence="4">DUF2892 domain-containing protein</fullName>
    </recommendedName>
</protein>
<keyword evidence="3" id="KW-1185">Reference proteome</keyword>
<accession>A0ABU9SIF2</accession>
<organism evidence="2 3">
    <name type="scientific">Paraburkholderia guartelaensis</name>
    <dbReference type="NCBI Taxonomy" id="2546446"/>
    <lineage>
        <taxon>Bacteria</taxon>
        <taxon>Pseudomonadati</taxon>
        <taxon>Pseudomonadota</taxon>
        <taxon>Betaproteobacteria</taxon>
        <taxon>Burkholderiales</taxon>
        <taxon>Burkholderiaceae</taxon>
        <taxon>Paraburkholderia</taxon>
    </lineage>
</organism>